<keyword evidence="10" id="KW-1185">Reference proteome</keyword>
<feature type="compositionally biased region" description="Low complexity" evidence="6">
    <location>
        <begin position="413"/>
        <end position="435"/>
    </location>
</feature>
<dbReference type="GO" id="GO:0034975">
    <property type="term" value="P:protein folding in endoplasmic reticulum"/>
    <property type="evidence" value="ECO:0007669"/>
    <property type="project" value="TreeGrafter"/>
</dbReference>
<dbReference type="STRING" id="1077348.A0A2G8SMU4"/>
<dbReference type="PROSITE" id="PS51469">
    <property type="entry name" value="SUN"/>
    <property type="match status" value="1"/>
</dbReference>
<proteinExistence type="predicted"/>
<dbReference type="AlphaFoldDB" id="A0A2G8SMU4"/>
<dbReference type="Proteomes" id="UP000230002">
    <property type="component" value="Unassembled WGS sequence"/>
</dbReference>
<feature type="region of interest" description="Disordered" evidence="6">
    <location>
        <begin position="305"/>
        <end position="365"/>
    </location>
</feature>
<feature type="region of interest" description="Disordered" evidence="6">
    <location>
        <begin position="76"/>
        <end position="132"/>
    </location>
</feature>
<feature type="region of interest" description="Disordered" evidence="6">
    <location>
        <begin position="377"/>
        <end position="491"/>
    </location>
</feature>
<reference evidence="9 10" key="1">
    <citation type="journal article" date="2015" name="Sci. Rep.">
        <title>Chromosome-level genome map provides insights into diverse defense mechanisms in the medicinal fungus Ganoderma sinense.</title>
        <authorList>
            <person name="Zhu Y."/>
            <person name="Xu J."/>
            <person name="Sun C."/>
            <person name="Zhou S."/>
            <person name="Xu H."/>
            <person name="Nelson D.R."/>
            <person name="Qian J."/>
            <person name="Song J."/>
            <person name="Luo H."/>
            <person name="Xiang L."/>
            <person name="Li Y."/>
            <person name="Xu Z."/>
            <person name="Ji A."/>
            <person name="Wang L."/>
            <person name="Lu S."/>
            <person name="Hayward A."/>
            <person name="Sun W."/>
            <person name="Li X."/>
            <person name="Schwartz D.C."/>
            <person name="Wang Y."/>
            <person name="Chen S."/>
        </authorList>
    </citation>
    <scope>NUCLEOTIDE SEQUENCE [LARGE SCALE GENOMIC DNA]</scope>
    <source>
        <strain evidence="9 10">ZZ0214-1</strain>
    </source>
</reference>
<dbReference type="OrthoDB" id="266334at2759"/>
<feature type="chain" id="PRO_5013688188" description="SUN domain-containing protein" evidence="7">
    <location>
        <begin position="21"/>
        <end position="903"/>
    </location>
</feature>
<evidence type="ECO:0000256" key="5">
    <source>
        <dbReference type="SAM" id="Coils"/>
    </source>
</evidence>
<evidence type="ECO:0000313" key="9">
    <source>
        <dbReference type="EMBL" id="PIL35097.1"/>
    </source>
</evidence>
<accession>A0A2G8SMU4</accession>
<evidence type="ECO:0000256" key="6">
    <source>
        <dbReference type="SAM" id="MobiDB-lite"/>
    </source>
</evidence>
<sequence length="903" mass="98455">MFSLLPTSLLALLYASPAFAAPTTPNDAFRALALVAPKAPEEPICCLRPLPPLEPPAEEDVLLSFEDWKAKRFSEHDIPNAVHKPPENLSESSGTTPPDPSHPSPQTQTQQPVQADVQEPGGGPPPPERLAPQMRIPITDRFNYASLDCSARVHAAHKTAKSASSVLSSKKDRYMLSPCAEERQFVIVELCEDIRIDTVQLANYEFFSGVFKDFSVSVAKQYTNDPKEWVHAGTYRAKNVRGVQSFHPPPTLRDFYRIIRIDFHSHYGSEYYCPLSLLRVYGLTQLEEWQWETWEAESRAKRSVEEASSSIEVPAEPPKPAPTPPSDSLSPGNASIPPSPITIAGNDSSTVGTPSATTGSIPTAVDIPHSHQSIFTSSSFTVDSPSYPPSDSLPPKTETQEVPYDSSRHRSDPVYYTPVSLSSPSPSSHAHSTASDNHSSSIFIDLTQSGSSSSSSSYSASPSSRGSAAAPDASALSTLSPSYLPPSPPVSTGGESIYRTIMNRLTALEANTTLYARYVEEQTTGMREVLRRLTEDLGRLEGIGKAQAQLYHRSVVELEKQTQRLEAEQRLLLHRVNYLTDEVILEKRLGIAQLCLLLIVLVFMALTRGSRGEYVPPPEARMSVRDWGRRTLSFSGELVNRFRARSSTPPRTASNKNAGENEIAFPTFDLRPLDEPSRSRRSHHPIAGSSRRNGARPHTPTVRTPVSRHFVHSRSGSVLPLSPASLHALRPGIQRSNSGGFGSIGPVPRSAKRWARSAHLHEVKNVASPRRLDRDLDLDVDEDREATPMPRVSSSAADDETDAPVLLVPPELERSETAGKGKGRMFAASPMVRQPSPLRDMDAIDLASPPLRAMSLSGSAGETSEWVDTDVSGSECDSVGDGGGLDSAGLRERTFVRPTNSSL</sequence>
<feature type="compositionally biased region" description="Polar residues" evidence="6">
    <location>
        <begin position="436"/>
        <end position="448"/>
    </location>
</feature>
<protein>
    <recommendedName>
        <fullName evidence="8">SUN domain-containing protein</fullName>
    </recommendedName>
</protein>
<keyword evidence="4" id="KW-0472">Membrane</keyword>
<dbReference type="EMBL" id="AYKW01000004">
    <property type="protein sequence ID" value="PIL35097.1"/>
    <property type="molecule type" value="Genomic_DNA"/>
</dbReference>
<dbReference type="GO" id="GO:0016020">
    <property type="term" value="C:membrane"/>
    <property type="evidence" value="ECO:0007669"/>
    <property type="project" value="InterPro"/>
</dbReference>
<dbReference type="GO" id="GO:0012505">
    <property type="term" value="C:endomembrane system"/>
    <property type="evidence" value="ECO:0007669"/>
    <property type="project" value="UniProtKB-SubCell"/>
</dbReference>
<dbReference type="PANTHER" id="PTHR12953">
    <property type="entry name" value="MEMBRANE PROTEIN CH1 RELATED"/>
    <property type="match status" value="1"/>
</dbReference>
<feature type="compositionally biased region" description="Low complexity" evidence="6">
    <location>
        <begin position="449"/>
        <end position="482"/>
    </location>
</feature>
<dbReference type="Pfam" id="PF07738">
    <property type="entry name" value="Sad1_UNC"/>
    <property type="match status" value="1"/>
</dbReference>
<feature type="region of interest" description="Disordered" evidence="6">
    <location>
        <begin position="854"/>
        <end position="903"/>
    </location>
</feature>
<dbReference type="PANTHER" id="PTHR12953:SF0">
    <property type="entry name" value="SUN DOMAIN-CONTAINING OSSIFICATION FACTOR"/>
    <property type="match status" value="1"/>
</dbReference>
<feature type="coiled-coil region" evidence="5">
    <location>
        <begin position="548"/>
        <end position="575"/>
    </location>
</feature>
<evidence type="ECO:0000259" key="8">
    <source>
        <dbReference type="PROSITE" id="PS51469"/>
    </source>
</evidence>
<name>A0A2G8SMU4_9APHY</name>
<keyword evidence="2" id="KW-0812">Transmembrane</keyword>
<evidence type="ECO:0000256" key="7">
    <source>
        <dbReference type="SAM" id="SignalP"/>
    </source>
</evidence>
<feature type="region of interest" description="Disordered" evidence="6">
    <location>
        <begin position="641"/>
        <end position="705"/>
    </location>
</feature>
<feature type="compositionally biased region" description="Polar residues" evidence="6">
    <location>
        <begin position="345"/>
        <end position="361"/>
    </location>
</feature>
<feature type="domain" description="SUN" evidence="8">
    <location>
        <begin position="122"/>
        <end position="285"/>
    </location>
</feature>
<keyword evidence="7" id="KW-0732">Signal</keyword>
<comment type="subcellular location">
    <subcellularLocation>
        <location evidence="1">Endomembrane system</location>
    </subcellularLocation>
</comment>
<comment type="caution">
    <text evidence="9">The sequence shown here is derived from an EMBL/GenBank/DDBJ whole genome shotgun (WGS) entry which is preliminary data.</text>
</comment>
<organism evidence="9 10">
    <name type="scientific">Ganoderma sinense ZZ0214-1</name>
    <dbReference type="NCBI Taxonomy" id="1077348"/>
    <lineage>
        <taxon>Eukaryota</taxon>
        <taxon>Fungi</taxon>
        <taxon>Dikarya</taxon>
        <taxon>Basidiomycota</taxon>
        <taxon>Agaricomycotina</taxon>
        <taxon>Agaricomycetes</taxon>
        <taxon>Polyporales</taxon>
        <taxon>Polyporaceae</taxon>
        <taxon>Ganoderma</taxon>
    </lineage>
</organism>
<dbReference type="Gene3D" id="2.60.120.260">
    <property type="entry name" value="Galactose-binding domain-like"/>
    <property type="match status" value="1"/>
</dbReference>
<feature type="region of interest" description="Disordered" evidence="6">
    <location>
        <begin position="774"/>
        <end position="802"/>
    </location>
</feature>
<dbReference type="InterPro" id="IPR012919">
    <property type="entry name" value="SUN_dom"/>
</dbReference>
<gene>
    <name evidence="9" type="ORF">GSI_02885</name>
</gene>
<feature type="compositionally biased region" description="Pro residues" evidence="6">
    <location>
        <begin position="315"/>
        <end position="325"/>
    </location>
</feature>
<keyword evidence="3" id="KW-1133">Transmembrane helix</keyword>
<dbReference type="InterPro" id="IPR045120">
    <property type="entry name" value="Suco/Slp1-like"/>
</dbReference>
<evidence type="ECO:0000313" key="10">
    <source>
        <dbReference type="Proteomes" id="UP000230002"/>
    </source>
</evidence>
<dbReference type="GO" id="GO:0005737">
    <property type="term" value="C:cytoplasm"/>
    <property type="evidence" value="ECO:0007669"/>
    <property type="project" value="TreeGrafter"/>
</dbReference>
<evidence type="ECO:0000256" key="4">
    <source>
        <dbReference type="ARBA" id="ARBA00023136"/>
    </source>
</evidence>
<keyword evidence="5" id="KW-0175">Coiled coil</keyword>
<feature type="signal peptide" evidence="7">
    <location>
        <begin position="1"/>
        <end position="20"/>
    </location>
</feature>
<evidence type="ECO:0000256" key="1">
    <source>
        <dbReference type="ARBA" id="ARBA00004308"/>
    </source>
</evidence>
<evidence type="ECO:0000256" key="2">
    <source>
        <dbReference type="ARBA" id="ARBA00022692"/>
    </source>
</evidence>
<feature type="compositionally biased region" description="Polar residues" evidence="6">
    <location>
        <begin position="645"/>
        <end position="658"/>
    </location>
</feature>
<evidence type="ECO:0000256" key="3">
    <source>
        <dbReference type="ARBA" id="ARBA00022989"/>
    </source>
</evidence>